<dbReference type="GO" id="GO:0016020">
    <property type="term" value="C:membrane"/>
    <property type="evidence" value="ECO:0007669"/>
    <property type="project" value="InterPro"/>
</dbReference>
<dbReference type="InterPro" id="IPR037185">
    <property type="entry name" value="EmrE-like"/>
</dbReference>
<keyword evidence="1" id="KW-0472">Membrane</keyword>
<dbReference type="InterPro" id="IPR000620">
    <property type="entry name" value="EamA_dom"/>
</dbReference>
<feature type="transmembrane region" description="Helical" evidence="1">
    <location>
        <begin position="160"/>
        <end position="177"/>
    </location>
</feature>
<evidence type="ECO:0000313" key="3">
    <source>
        <dbReference type="EMBL" id="OGC56169.1"/>
    </source>
</evidence>
<evidence type="ECO:0000259" key="2">
    <source>
        <dbReference type="Pfam" id="PF00892"/>
    </source>
</evidence>
<name>A0A1F4VGA8_UNCKA</name>
<keyword evidence="1" id="KW-0812">Transmembrane</keyword>
<sequence>MSWIFFAFLTSFANSFLNIANKSLTKLIDEYKALFLISLSTSVILVIILFLGLFYKFIDLSETIKSGFWLPLTLTSFLGVLAFIFLYRALQQSDVSKVIPFISFTPIFILFIEYLIYGKLPKLQGLIGVFIIVIGTLIFEVRKTDETSLKPFLRIFKNKSSLYVILTALIWSVTSVLDKVATLNSSPIIYSTLSNIYKLLI</sequence>
<feature type="transmembrane region" description="Helical" evidence="1">
    <location>
        <begin position="123"/>
        <end position="139"/>
    </location>
</feature>
<protein>
    <recommendedName>
        <fullName evidence="2">EamA domain-containing protein</fullName>
    </recommendedName>
</protein>
<feature type="domain" description="EamA" evidence="2">
    <location>
        <begin position="1"/>
        <end position="138"/>
    </location>
</feature>
<comment type="caution">
    <text evidence="3">The sequence shown here is derived from an EMBL/GenBank/DDBJ whole genome shotgun (WGS) entry which is preliminary data.</text>
</comment>
<gene>
    <name evidence="3" type="ORF">A3H26_02270</name>
</gene>
<feature type="transmembrane region" description="Helical" evidence="1">
    <location>
        <begin position="33"/>
        <end position="55"/>
    </location>
</feature>
<feature type="non-terminal residue" evidence="3">
    <location>
        <position position="201"/>
    </location>
</feature>
<organism evidence="3 4">
    <name type="scientific">candidate division WWE3 bacterium RIFCSPLOWO2_12_FULL_36_10</name>
    <dbReference type="NCBI Taxonomy" id="1802630"/>
    <lineage>
        <taxon>Bacteria</taxon>
        <taxon>Katanobacteria</taxon>
    </lineage>
</organism>
<feature type="transmembrane region" description="Helical" evidence="1">
    <location>
        <begin position="98"/>
        <end position="117"/>
    </location>
</feature>
<reference evidence="3 4" key="1">
    <citation type="journal article" date="2016" name="Nat. Commun.">
        <title>Thousands of microbial genomes shed light on interconnected biogeochemical processes in an aquifer system.</title>
        <authorList>
            <person name="Anantharaman K."/>
            <person name="Brown C.T."/>
            <person name="Hug L.A."/>
            <person name="Sharon I."/>
            <person name="Castelle C.J."/>
            <person name="Probst A.J."/>
            <person name="Thomas B.C."/>
            <person name="Singh A."/>
            <person name="Wilkins M.J."/>
            <person name="Karaoz U."/>
            <person name="Brodie E.L."/>
            <person name="Williams K.H."/>
            <person name="Hubbard S.S."/>
            <person name="Banfield J.F."/>
        </authorList>
    </citation>
    <scope>NUCLEOTIDE SEQUENCE [LARGE SCALE GENOMIC DNA]</scope>
</reference>
<dbReference type="Gene3D" id="1.10.3730.20">
    <property type="match status" value="1"/>
</dbReference>
<dbReference type="SUPFAM" id="SSF103481">
    <property type="entry name" value="Multidrug resistance efflux transporter EmrE"/>
    <property type="match status" value="1"/>
</dbReference>
<dbReference type="AlphaFoldDB" id="A0A1F4VGA8"/>
<dbReference type="Proteomes" id="UP000177763">
    <property type="component" value="Unassembled WGS sequence"/>
</dbReference>
<feature type="transmembrane region" description="Helical" evidence="1">
    <location>
        <begin position="67"/>
        <end position="86"/>
    </location>
</feature>
<dbReference type="STRING" id="1802630.A3H26_02270"/>
<keyword evidence="1" id="KW-1133">Transmembrane helix</keyword>
<dbReference type="Pfam" id="PF00892">
    <property type="entry name" value="EamA"/>
    <property type="match status" value="1"/>
</dbReference>
<accession>A0A1F4VGA8</accession>
<evidence type="ECO:0000256" key="1">
    <source>
        <dbReference type="SAM" id="Phobius"/>
    </source>
</evidence>
<evidence type="ECO:0000313" key="4">
    <source>
        <dbReference type="Proteomes" id="UP000177763"/>
    </source>
</evidence>
<dbReference type="EMBL" id="MEVN01000046">
    <property type="protein sequence ID" value="OGC56169.1"/>
    <property type="molecule type" value="Genomic_DNA"/>
</dbReference>
<feature type="transmembrane region" description="Helical" evidence="1">
    <location>
        <begin position="6"/>
        <end position="21"/>
    </location>
</feature>
<proteinExistence type="predicted"/>